<dbReference type="EMBL" id="VVZV01000033">
    <property type="protein sequence ID" value="KAA5315016.1"/>
    <property type="molecule type" value="Genomic_DNA"/>
</dbReference>
<dbReference type="Proteomes" id="UP000294834">
    <property type="component" value="Unassembled WGS sequence"/>
</dbReference>
<proteinExistence type="predicted"/>
<evidence type="ECO:0000313" key="6">
    <source>
        <dbReference type="Proteomes" id="UP000294834"/>
    </source>
</evidence>
<dbReference type="EMBL" id="CP126056">
    <property type="protein sequence ID" value="WHX09077.1"/>
    <property type="molecule type" value="Genomic_DNA"/>
</dbReference>
<dbReference type="Proteomes" id="UP000481700">
    <property type="component" value="Unassembled WGS sequence"/>
</dbReference>
<name>A0A076J6P2_9BACT</name>
<dbReference type="Proteomes" id="UP001177934">
    <property type="component" value="Chromosome"/>
</dbReference>
<dbReference type="AlphaFoldDB" id="A0A076J6P2"/>
<dbReference type="Proteomes" id="UP001055104">
    <property type="component" value="Unassembled WGS sequence"/>
</dbReference>
<reference evidence="3" key="3">
    <citation type="submission" date="2021-06" db="EMBL/GenBank/DDBJ databases">
        <title>Collection of gut derived symbiotic bacterial strains cultured from healthy donors.</title>
        <authorList>
            <person name="Lin H."/>
            <person name="Littmann E."/>
            <person name="Pamer E.G."/>
        </authorList>
    </citation>
    <scope>NUCLEOTIDE SEQUENCE</scope>
    <source>
        <strain evidence="3">MSK.5.10</strain>
    </source>
</reference>
<evidence type="ECO:0000313" key="3">
    <source>
        <dbReference type="EMBL" id="MBV3125548.1"/>
    </source>
</evidence>
<evidence type="ECO:0000313" key="5">
    <source>
        <dbReference type="EMBL" id="WHX09077.1"/>
    </source>
</evidence>
<evidence type="ECO:0000313" key="8">
    <source>
        <dbReference type="Proteomes" id="UP001055104"/>
    </source>
</evidence>
<reference evidence="1" key="4">
    <citation type="submission" date="2022-01" db="EMBL/GenBank/DDBJ databases">
        <title>Novel bile acid biosynthetic pathways are enriched in the microbiome of centenarians.</title>
        <authorList>
            <person name="Sato Y."/>
            <person name="Atarashi K."/>
            <person name="Plichta R.D."/>
            <person name="Arai Y."/>
            <person name="Sasajima S."/>
            <person name="Kearney M.S."/>
            <person name="Suda W."/>
            <person name="Takeshita K."/>
            <person name="Sasaki T."/>
            <person name="Okamoto S."/>
            <person name="Skelly N.A."/>
            <person name="Okamura Y."/>
            <person name="Vlamakis H."/>
            <person name="Li Y."/>
            <person name="Tanoue T."/>
            <person name="Takei H."/>
            <person name="Nittono H."/>
            <person name="Narushima S."/>
            <person name="Irie J."/>
            <person name="Itoh H."/>
            <person name="Moriya K."/>
            <person name="Sugiura Y."/>
            <person name="Suematsu M."/>
            <person name="Moritoki N."/>
            <person name="Shibata S."/>
            <person name="Littman R.D."/>
            <person name="Fischbach A.M."/>
            <person name="Uwamino Y."/>
            <person name="Inoue T."/>
            <person name="Honda A."/>
            <person name="Hattori M."/>
            <person name="Murai T."/>
            <person name="Xavier J.R."/>
            <person name="Hirose N."/>
            <person name="Honda K."/>
        </authorList>
    </citation>
    <scope>NUCLEOTIDE SEQUENCE</scope>
    <source>
        <strain evidence="1">CE91-St7</strain>
    </source>
</reference>
<reference evidence="2 7" key="1">
    <citation type="journal article" date="2019" name="Nat. Med.">
        <title>A library of human gut bacterial isolates paired with longitudinal multiomics data enables mechanistic microbiome research.</title>
        <authorList>
            <person name="Poyet M."/>
            <person name="Groussin M."/>
            <person name="Gibbons S.M."/>
            <person name="Avila-Pacheco J."/>
            <person name="Jiang X."/>
            <person name="Kearney S.M."/>
            <person name="Perrotta A.R."/>
            <person name="Berdy B."/>
            <person name="Zhao S."/>
            <person name="Lieberman T.D."/>
            <person name="Swanson P.K."/>
            <person name="Smith M."/>
            <person name="Roesemann S."/>
            <person name="Alexander J.E."/>
            <person name="Rich S.A."/>
            <person name="Livny J."/>
            <person name="Vlamakis H."/>
            <person name="Clish C."/>
            <person name="Bullock K."/>
            <person name="Deik A."/>
            <person name="Scott J."/>
            <person name="Pierce K.A."/>
            <person name="Xavier R.J."/>
            <person name="Alm E.J."/>
        </authorList>
    </citation>
    <scope>NUCLEOTIDE SEQUENCE [LARGE SCALE GENOMIC DNA]</scope>
    <source>
        <strain evidence="2 7">BIOML-A25</strain>
    </source>
</reference>
<reference evidence="5" key="5">
    <citation type="journal article" date="2023" name="Nat. Commun.">
        <title>Identification of a novel Human Milk Oligosaccharides utilization cluster in the infant gut commensal Bacteroides dorei.</title>
        <authorList>
            <person name="Kijner S."/>
            <person name="Ennis D."/>
            <person name="Shmorak S."/>
            <person name="Florentin A."/>
            <person name="Yassour M."/>
        </authorList>
    </citation>
    <scope>NUCLEOTIDE SEQUENCE</scope>
    <source>
        <strain evidence="5">2</strain>
    </source>
</reference>
<evidence type="ECO:0000313" key="7">
    <source>
        <dbReference type="Proteomes" id="UP000481700"/>
    </source>
</evidence>
<dbReference type="KEGG" id="bdh:GV66_20025"/>
<accession>A0A076J6P2</accession>
<dbReference type="EMBL" id="SLTX01000001">
    <property type="protein sequence ID" value="TDB08198.1"/>
    <property type="molecule type" value="Genomic_DNA"/>
</dbReference>
<dbReference type="KEGG" id="bdo:EL88_12315"/>
<dbReference type="EMBL" id="BQOB01000001">
    <property type="protein sequence ID" value="GKH83334.1"/>
    <property type="molecule type" value="Genomic_DNA"/>
</dbReference>
<gene>
    <name evidence="1" type="ORF">CE91St7_42180</name>
    <name evidence="4" type="ORF">E1J06_12840</name>
    <name evidence="2" type="ORF">F2Z07_20485</name>
    <name evidence="3" type="ORF">KSU80_20575</name>
    <name evidence="5" type="ORF">QNN11_17000</name>
</gene>
<dbReference type="eggNOG" id="COG0419">
    <property type="taxonomic scope" value="Bacteria"/>
</dbReference>
<dbReference type="EMBL" id="JAHOAX010000031">
    <property type="protein sequence ID" value="MBV3125548.1"/>
    <property type="molecule type" value="Genomic_DNA"/>
</dbReference>
<organism evidence="1 8">
    <name type="scientific">Phocaeicola dorei</name>
    <dbReference type="NCBI Taxonomy" id="357276"/>
    <lineage>
        <taxon>Bacteria</taxon>
        <taxon>Pseudomonadati</taxon>
        <taxon>Bacteroidota</taxon>
        <taxon>Bacteroidia</taxon>
        <taxon>Bacteroidales</taxon>
        <taxon>Bacteroidaceae</taxon>
        <taxon>Phocaeicola</taxon>
    </lineage>
</organism>
<evidence type="ECO:0000313" key="1">
    <source>
        <dbReference type="EMBL" id="GKH83334.1"/>
    </source>
</evidence>
<reference evidence="4 6" key="2">
    <citation type="journal article" date="2019" name="Nat. Microbiol.">
        <title>Genomic variation and strain-specific functional adaptation in the human gut microbiome during early life.</title>
        <authorList>
            <person name="Vatanen T."/>
            <person name="Plichta D.R."/>
            <person name="Somani J."/>
            <person name="Munch P.C."/>
            <person name="Arthur T.D."/>
            <person name="Hall A.B."/>
            <person name="Rudolf S."/>
            <person name="Oakeley E.J."/>
            <person name="Ke X."/>
            <person name="Young R.A."/>
            <person name="Haiser H.J."/>
            <person name="Kolde R."/>
            <person name="Yassour M."/>
            <person name="Luopajarvi K."/>
            <person name="Siljander H."/>
            <person name="Virtanen S.M."/>
            <person name="Ilonen J."/>
            <person name="Uibo R."/>
            <person name="Tillmann V."/>
            <person name="Mokurov S."/>
            <person name="Dorshakova N."/>
            <person name="Porter J.A."/>
            <person name="McHardy A.C."/>
            <person name="Lahdesmaki H."/>
            <person name="Vlamakis H."/>
            <person name="Huttenhower C."/>
            <person name="Knip M."/>
            <person name="Xavier R.J."/>
        </authorList>
    </citation>
    <scope>NUCLEOTIDE SEQUENCE [LARGE SCALE GENOMIC DNA]</scope>
    <source>
        <strain evidence="4 6">RJX1052</strain>
    </source>
</reference>
<dbReference type="RefSeq" id="WP_007846819.1">
    <property type="nucleotide sequence ID" value="NZ_BQOA01000001.1"/>
</dbReference>
<sequence length="148" mass="16533">MKKYPRIYSLSTIGIIHHQKNDYIFHPYCTDFIGDSDSGKSIIADLLQLIFVGSSVFRSATIPVKDRREPDGLVLRSPGKSLDYGYAFVNIEIANGQFVTVSAYLESTSKATRPFIVQAGLTIEQDDSAPCRSLFMPSIFKMTNVSFH</sequence>
<protein>
    <submittedName>
        <fullName evidence="2">DNA repair protein Rad50</fullName>
    </submittedName>
</protein>
<dbReference type="Proteomes" id="UP000777173">
    <property type="component" value="Unassembled WGS sequence"/>
</dbReference>
<evidence type="ECO:0000313" key="4">
    <source>
        <dbReference type="EMBL" id="TDB08198.1"/>
    </source>
</evidence>
<evidence type="ECO:0000313" key="2">
    <source>
        <dbReference type="EMBL" id="KAA5315016.1"/>
    </source>
</evidence>